<dbReference type="RefSeq" id="WP_273556694.1">
    <property type="nucleotide sequence ID" value="NZ_JAQRFI010000087.1"/>
</dbReference>
<feature type="region of interest" description="Disordered" evidence="1">
    <location>
        <begin position="1"/>
        <end position="21"/>
    </location>
</feature>
<dbReference type="Proteomes" id="UP001217178">
    <property type="component" value="Unassembled WGS sequence"/>
</dbReference>
<evidence type="ECO:0000256" key="1">
    <source>
        <dbReference type="SAM" id="MobiDB-lite"/>
    </source>
</evidence>
<proteinExistence type="predicted"/>
<dbReference type="EMBL" id="JAQRFI010000087">
    <property type="protein sequence ID" value="MDC9591470.1"/>
    <property type="molecule type" value="Genomic_DNA"/>
</dbReference>
<feature type="compositionally biased region" description="Basic residues" evidence="1">
    <location>
        <begin position="1"/>
        <end position="13"/>
    </location>
</feature>
<organism evidence="2 3">
    <name type="scientific">Xenorhabdus yunnanensis</name>
    <dbReference type="NCBI Taxonomy" id="3025878"/>
    <lineage>
        <taxon>Bacteria</taxon>
        <taxon>Pseudomonadati</taxon>
        <taxon>Pseudomonadota</taxon>
        <taxon>Gammaproteobacteria</taxon>
        <taxon>Enterobacterales</taxon>
        <taxon>Morganellaceae</taxon>
        <taxon>Xenorhabdus</taxon>
    </lineage>
</organism>
<evidence type="ECO:0000313" key="2">
    <source>
        <dbReference type="EMBL" id="MDC9591470.1"/>
    </source>
</evidence>
<reference evidence="2 3" key="1">
    <citation type="submission" date="2023-02" db="EMBL/GenBank/DDBJ databases">
        <title>Entomopathogenic bacteria.</title>
        <authorList>
            <person name="Machado R.A."/>
        </authorList>
    </citation>
    <scope>NUCLEOTIDE SEQUENCE [LARGE SCALE GENOMIC DNA]</scope>
    <source>
        <strain evidence="2 3">XENO-10</strain>
    </source>
</reference>
<evidence type="ECO:0000313" key="3">
    <source>
        <dbReference type="Proteomes" id="UP001217178"/>
    </source>
</evidence>
<comment type="caution">
    <text evidence="2">The sequence shown here is derived from an EMBL/GenBank/DDBJ whole genome shotgun (WGS) entry which is preliminary data.</text>
</comment>
<keyword evidence="3" id="KW-1185">Reference proteome</keyword>
<accession>A0ABT5LKD5</accession>
<sequence length="48" mass="5634">MKKLQKAIHKHSANLKNQKDQKASNLLEMVRGGEAPAEIFWRTTWDRK</sequence>
<gene>
    <name evidence="2" type="ORF">PSI23_19835</name>
</gene>
<name>A0ABT5LKD5_9GAMM</name>
<protein>
    <submittedName>
        <fullName evidence="2">Uncharacterized protein</fullName>
    </submittedName>
</protein>